<gene>
    <name evidence="6" type="ORF">TM49_02430</name>
</gene>
<dbReference type="InterPro" id="IPR000914">
    <property type="entry name" value="SBP_5_dom"/>
</dbReference>
<feature type="signal peptide" evidence="4">
    <location>
        <begin position="1"/>
        <end position="29"/>
    </location>
</feature>
<sequence>MEPTKTMWKMAVKTTWVVALALAAPAALAQEGGAEEWHYAGALTGTPQYPEGFAHFDYVNVDAPKGGELRMPGIGTFDSLNPIPYGGNKATGLALVFETLMTPSQDEINAQYGLLAEAFRYPDDYSEVTYRLRPEAKFSDGMPVTAEDVVFSFDSFKTLNATYANYYRHVTSAEVTGEREVTFHFDEKGNRELPQIVGQLMVLPKHWFEGDTPHDVSASTLEKIVGSGPYKIGEINPGSSITYTLDDDYWGKDLGVNVGRNNFGSIKYLYYSDFDVAFVGFRAHDFDFWIETKAKRWATEYEFPAAKDGSVKREAVPNPLRSTGIMQALVPNNRRAPFNDERVREALIYALDFETINKTQLNDAYSRDNSFWFGTDLASAGLPEGEELDILQSVKDEVPAEIFDEPNTLPVAGTPEKFRDNLRHAFELLKEAGFERRGTQMVDVKTGKPFTFEILLDNPSLQTVVLPYVEDLRKIGIEASIRLVDSSQYQNRVNDFDYDMIWELWAQSLSPGNEQFNYWGSRSVDQPGSQNYAGISDPGIDALIEKVVFADDRDTLVAATKALDRVLLAHNFIIPLYYSTDYRIAYWNTIAHPAEFPEYGLDFPDAWWSTEAE</sequence>
<dbReference type="SUPFAM" id="SSF53850">
    <property type="entry name" value="Periplasmic binding protein-like II"/>
    <property type="match status" value="1"/>
</dbReference>
<keyword evidence="3 4" id="KW-0732">Signal</keyword>
<dbReference type="KEGG" id="mey:TM49_02430"/>
<dbReference type="STRING" id="1486262.TM49_02430"/>
<feature type="chain" id="PRO_5002295111" description="Solute-binding protein family 5 domain-containing protein" evidence="4">
    <location>
        <begin position="30"/>
        <end position="613"/>
    </location>
</feature>
<comment type="subcellular location">
    <subcellularLocation>
        <location evidence="1">Periplasm</location>
    </subcellularLocation>
</comment>
<dbReference type="GO" id="GO:1904680">
    <property type="term" value="F:peptide transmembrane transporter activity"/>
    <property type="evidence" value="ECO:0007669"/>
    <property type="project" value="TreeGrafter"/>
</dbReference>
<dbReference type="PANTHER" id="PTHR30290">
    <property type="entry name" value="PERIPLASMIC BINDING COMPONENT OF ABC TRANSPORTER"/>
    <property type="match status" value="1"/>
</dbReference>
<proteinExistence type="inferred from homology"/>
<dbReference type="PATRIC" id="fig|1486262.3.peg.506"/>
<dbReference type="PIRSF" id="PIRSF002741">
    <property type="entry name" value="MppA"/>
    <property type="match status" value="1"/>
</dbReference>
<name>A0A0D5LKV2_MAREN</name>
<feature type="domain" description="Solute-binding protein family 5" evidence="5">
    <location>
        <begin position="113"/>
        <end position="522"/>
    </location>
</feature>
<dbReference type="Proteomes" id="UP000032611">
    <property type="component" value="Chromosome"/>
</dbReference>
<dbReference type="GO" id="GO:0030288">
    <property type="term" value="C:outer membrane-bounded periplasmic space"/>
    <property type="evidence" value="ECO:0007669"/>
    <property type="project" value="TreeGrafter"/>
</dbReference>
<dbReference type="Gene3D" id="3.10.105.10">
    <property type="entry name" value="Dipeptide-binding Protein, Domain 3"/>
    <property type="match status" value="1"/>
</dbReference>
<keyword evidence="7" id="KW-1185">Reference proteome</keyword>
<evidence type="ECO:0000313" key="6">
    <source>
        <dbReference type="EMBL" id="AJY44796.1"/>
    </source>
</evidence>
<reference evidence="6 7" key="1">
    <citation type="journal article" date="2015" name="Genome Announc.">
        <title>Complete genome sequence of Martelella endophytica YC6887, which has antifungal activity associated with a halophyte.</title>
        <authorList>
            <person name="Khan A."/>
            <person name="Khan H."/>
            <person name="Chung E.J."/>
            <person name="Hossain M.T."/>
            <person name="Chung Y.R."/>
        </authorList>
    </citation>
    <scope>NUCLEOTIDE SEQUENCE [LARGE SCALE GENOMIC DNA]</scope>
    <source>
        <strain evidence="6">YC6887</strain>
    </source>
</reference>
<dbReference type="InterPro" id="IPR030678">
    <property type="entry name" value="Peptide/Ni-bd"/>
</dbReference>
<organism evidence="6 7">
    <name type="scientific">Martelella endophytica</name>
    <dbReference type="NCBI Taxonomy" id="1486262"/>
    <lineage>
        <taxon>Bacteria</taxon>
        <taxon>Pseudomonadati</taxon>
        <taxon>Pseudomonadota</taxon>
        <taxon>Alphaproteobacteria</taxon>
        <taxon>Hyphomicrobiales</taxon>
        <taxon>Aurantimonadaceae</taxon>
        <taxon>Martelella</taxon>
    </lineage>
</organism>
<dbReference type="HOGENOM" id="CLU_023171_0_0_5"/>
<comment type="similarity">
    <text evidence="2">Belongs to the bacterial solute-binding protein 5 family.</text>
</comment>
<dbReference type="CDD" id="cd08497">
    <property type="entry name" value="MbnE-like"/>
    <property type="match status" value="1"/>
</dbReference>
<dbReference type="InterPro" id="IPR039424">
    <property type="entry name" value="SBP_5"/>
</dbReference>
<evidence type="ECO:0000256" key="2">
    <source>
        <dbReference type="ARBA" id="ARBA00005695"/>
    </source>
</evidence>
<dbReference type="EMBL" id="CP010803">
    <property type="protein sequence ID" value="AJY44796.1"/>
    <property type="molecule type" value="Genomic_DNA"/>
</dbReference>
<dbReference type="GO" id="GO:0042884">
    <property type="term" value="P:microcin transport"/>
    <property type="evidence" value="ECO:0007669"/>
    <property type="project" value="TreeGrafter"/>
</dbReference>
<evidence type="ECO:0000259" key="5">
    <source>
        <dbReference type="Pfam" id="PF00496"/>
    </source>
</evidence>
<dbReference type="Gene3D" id="3.40.190.10">
    <property type="entry name" value="Periplasmic binding protein-like II"/>
    <property type="match status" value="1"/>
</dbReference>
<evidence type="ECO:0000256" key="4">
    <source>
        <dbReference type="SAM" id="SignalP"/>
    </source>
</evidence>
<evidence type="ECO:0000256" key="1">
    <source>
        <dbReference type="ARBA" id="ARBA00004418"/>
    </source>
</evidence>
<dbReference type="AlphaFoldDB" id="A0A0D5LKV2"/>
<protein>
    <recommendedName>
        <fullName evidence="5">Solute-binding protein family 5 domain-containing protein</fullName>
    </recommendedName>
</protein>
<dbReference type="GO" id="GO:0043190">
    <property type="term" value="C:ATP-binding cassette (ABC) transporter complex"/>
    <property type="evidence" value="ECO:0007669"/>
    <property type="project" value="InterPro"/>
</dbReference>
<accession>A0A0D5LKV2</accession>
<dbReference type="GO" id="GO:0015833">
    <property type="term" value="P:peptide transport"/>
    <property type="evidence" value="ECO:0007669"/>
    <property type="project" value="TreeGrafter"/>
</dbReference>
<dbReference type="Pfam" id="PF00496">
    <property type="entry name" value="SBP_bac_5"/>
    <property type="match status" value="1"/>
</dbReference>
<evidence type="ECO:0000256" key="3">
    <source>
        <dbReference type="ARBA" id="ARBA00022729"/>
    </source>
</evidence>
<dbReference type="PANTHER" id="PTHR30290:SF64">
    <property type="entry name" value="ABC TRANSPORTER PERIPLASMIC BINDING PROTEIN"/>
    <property type="match status" value="1"/>
</dbReference>
<evidence type="ECO:0000313" key="7">
    <source>
        <dbReference type="Proteomes" id="UP000032611"/>
    </source>
</evidence>